<protein>
    <submittedName>
        <fullName evidence="2">Cytochrome p450 oxidoreductase</fullName>
    </submittedName>
</protein>
<dbReference type="PANTHER" id="PTHR46696">
    <property type="entry name" value="P450, PUTATIVE (EUROFUNG)-RELATED"/>
    <property type="match status" value="1"/>
</dbReference>
<organism evidence="2 3">
    <name type="scientific">Pandoraea iniqua</name>
    <dbReference type="NCBI Taxonomy" id="2508288"/>
    <lineage>
        <taxon>Bacteria</taxon>
        <taxon>Pseudomonadati</taxon>
        <taxon>Pseudomonadota</taxon>
        <taxon>Betaproteobacteria</taxon>
        <taxon>Burkholderiales</taxon>
        <taxon>Burkholderiaceae</taxon>
        <taxon>Pandoraea</taxon>
    </lineage>
</organism>
<dbReference type="GO" id="GO:0004497">
    <property type="term" value="F:monooxygenase activity"/>
    <property type="evidence" value="ECO:0007669"/>
    <property type="project" value="InterPro"/>
</dbReference>
<dbReference type="GO" id="GO:0005506">
    <property type="term" value="F:iron ion binding"/>
    <property type="evidence" value="ECO:0007669"/>
    <property type="project" value="InterPro"/>
</dbReference>
<evidence type="ECO:0000256" key="1">
    <source>
        <dbReference type="ARBA" id="ARBA00010617"/>
    </source>
</evidence>
<dbReference type="InterPro" id="IPR036396">
    <property type="entry name" value="Cyt_P450_sf"/>
</dbReference>
<accession>A0A5E4TNN9</accession>
<dbReference type="EMBL" id="CABPSI010000002">
    <property type="protein sequence ID" value="VVD88872.1"/>
    <property type="molecule type" value="Genomic_DNA"/>
</dbReference>
<dbReference type="AlphaFoldDB" id="A0A5E4TNN9"/>
<keyword evidence="3" id="KW-1185">Reference proteome</keyword>
<dbReference type="RefSeq" id="WP_150683546.1">
    <property type="nucleotide sequence ID" value="NZ_CABPSI010000002.1"/>
</dbReference>
<reference evidence="2 3" key="1">
    <citation type="submission" date="2019-08" db="EMBL/GenBank/DDBJ databases">
        <authorList>
            <person name="Peeters C."/>
        </authorList>
    </citation>
    <scope>NUCLEOTIDE SEQUENCE [LARGE SCALE GENOMIC DNA]</scope>
    <source>
        <strain evidence="2 3">LMG 31115</strain>
    </source>
</reference>
<comment type="similarity">
    <text evidence="1">Belongs to the cytochrome P450 family.</text>
</comment>
<sequence length="392" mass="41523">MHIDDSPPTNALTAVTHPDPYPYYRALAAQRPFDFDASLGMWVAAGPEALVEVLRHRACGVRPAGALVPAALASGAAGEWFGRLVRMNDGAEHITLKPWLATQLASLSADAPTLDRLGYASAAAYSEKLDDYVFRQPIYALAAWLGVPESQWPDVYANAHALVAAMAESARPAPRAEVIADGHRAATTLNDFARQWLSTDNAPDTWLQRTANLAALEPAIGPRALTANVVGLFTQTHDACAGLVANALRRLARAEPSTTATEAGTLAVNRRATPPHLATAIAAVRDVIRFDPPVQNTRRFLHTPAVICERQLARGDVVLVVLAAAPTPISPDDTAWTFGHGGHACPGRSPASTLAAVGVQTVLASELELASKASGTSYHPLGNARIARFSEN</sequence>
<dbReference type="PANTHER" id="PTHR46696:SF1">
    <property type="entry name" value="CYTOCHROME P450 YJIB-RELATED"/>
    <property type="match status" value="1"/>
</dbReference>
<dbReference type="Gene3D" id="1.10.630.10">
    <property type="entry name" value="Cytochrome P450"/>
    <property type="match status" value="1"/>
</dbReference>
<evidence type="ECO:0000313" key="2">
    <source>
        <dbReference type="EMBL" id="VVD88872.1"/>
    </source>
</evidence>
<dbReference type="GO" id="GO:0016705">
    <property type="term" value="F:oxidoreductase activity, acting on paired donors, with incorporation or reduction of molecular oxygen"/>
    <property type="evidence" value="ECO:0007669"/>
    <property type="project" value="InterPro"/>
</dbReference>
<dbReference type="CDD" id="cd11036">
    <property type="entry name" value="AknT-like"/>
    <property type="match status" value="1"/>
</dbReference>
<dbReference type="SUPFAM" id="SSF48264">
    <property type="entry name" value="Cytochrome P450"/>
    <property type="match status" value="1"/>
</dbReference>
<dbReference type="Proteomes" id="UP000333828">
    <property type="component" value="Unassembled WGS sequence"/>
</dbReference>
<gene>
    <name evidence="2" type="ORF">PIN31115_01489</name>
</gene>
<name>A0A5E4TNN9_9BURK</name>
<dbReference type="GO" id="GO:0020037">
    <property type="term" value="F:heme binding"/>
    <property type="evidence" value="ECO:0007669"/>
    <property type="project" value="InterPro"/>
</dbReference>
<evidence type="ECO:0000313" key="3">
    <source>
        <dbReference type="Proteomes" id="UP000333828"/>
    </source>
</evidence>
<proteinExistence type="inferred from homology"/>